<dbReference type="Pfam" id="PF19008">
    <property type="entry name" value="DUF5737"/>
    <property type="match status" value="1"/>
</dbReference>
<accession>A0A0R3UBV8</accession>
<reference evidence="4" key="2">
    <citation type="submission" date="2019-11" db="UniProtKB">
        <authorList>
            <consortium name="WormBaseParasite"/>
        </authorList>
    </citation>
    <scope>IDENTIFICATION</scope>
</reference>
<evidence type="ECO:0000313" key="2">
    <source>
        <dbReference type="EMBL" id="VDD78403.1"/>
    </source>
</evidence>
<evidence type="ECO:0000259" key="1">
    <source>
        <dbReference type="Pfam" id="PF19008"/>
    </source>
</evidence>
<dbReference type="Proteomes" id="UP000267029">
    <property type="component" value="Unassembled WGS sequence"/>
</dbReference>
<keyword evidence="3" id="KW-1185">Reference proteome</keyword>
<dbReference type="EMBL" id="UXSR01001607">
    <property type="protein sequence ID" value="VDD78403.1"/>
    <property type="molecule type" value="Genomic_DNA"/>
</dbReference>
<dbReference type="InterPro" id="IPR043798">
    <property type="entry name" value="DUF5737"/>
</dbReference>
<dbReference type="WBParaSite" id="MCU_012995-RA">
    <property type="protein sequence ID" value="MCU_012995-RA"/>
    <property type="gene ID" value="MCU_012995"/>
</dbReference>
<dbReference type="OrthoDB" id="6222391at2759"/>
<reference evidence="2 3" key="1">
    <citation type="submission" date="2018-10" db="EMBL/GenBank/DDBJ databases">
        <authorList>
            <consortium name="Pathogen Informatics"/>
        </authorList>
    </citation>
    <scope>NUCLEOTIDE SEQUENCE [LARGE SCALE GENOMIC DNA]</scope>
</reference>
<feature type="domain" description="DUF5737" evidence="1">
    <location>
        <begin position="40"/>
        <end position="135"/>
    </location>
</feature>
<sequence length="230" mass="26719">MDLAHESPKRLHKPPLSGPFREAAFDYGFIQADLNSNTCYYLVYQALKEALDRRAPRCWVKINRHEVHITNQNQPFEEVTIFTDDIVSYYKFDYGFKFVALCIDANKREKTGYWFINFDNRQQLVDFCIYLTWIFSQDAGYETSEKGSVSYCGRKLVHGRANPIPLIKCWCCGSIVIASKPDAASSNDSGFEENQLVKPGVLVSTPPPSLPTRFEHPRYFSHTKRHFRRW</sequence>
<dbReference type="AlphaFoldDB" id="A0A0R3UBV8"/>
<organism evidence="2 3">
    <name type="scientific">Mesocestoides corti</name>
    <name type="common">Flatworm</name>
    <dbReference type="NCBI Taxonomy" id="53468"/>
    <lineage>
        <taxon>Eukaryota</taxon>
        <taxon>Metazoa</taxon>
        <taxon>Spiralia</taxon>
        <taxon>Lophotrochozoa</taxon>
        <taxon>Platyhelminthes</taxon>
        <taxon>Cestoda</taxon>
        <taxon>Eucestoda</taxon>
        <taxon>Cyclophyllidea</taxon>
        <taxon>Mesocestoididae</taxon>
        <taxon>Mesocestoides</taxon>
    </lineage>
</organism>
<gene>
    <name evidence="2" type="ORF">MCOS_LOCUS4406</name>
</gene>
<evidence type="ECO:0000313" key="4">
    <source>
        <dbReference type="WBParaSite" id="MCU_012995-RA"/>
    </source>
</evidence>
<evidence type="ECO:0000313" key="3">
    <source>
        <dbReference type="Proteomes" id="UP000267029"/>
    </source>
</evidence>
<protein>
    <submittedName>
        <fullName evidence="4">DUF5737 domain-containing protein</fullName>
    </submittedName>
</protein>
<proteinExistence type="predicted"/>
<name>A0A0R3UBV8_MESCO</name>